<reference evidence="1" key="2">
    <citation type="submission" date="2021-09" db="EMBL/GenBank/DDBJ databases">
        <authorList>
            <person name="Jia N."/>
            <person name="Wang J."/>
            <person name="Shi W."/>
            <person name="Du L."/>
            <person name="Sun Y."/>
            <person name="Zhan W."/>
            <person name="Jiang J."/>
            <person name="Wang Q."/>
            <person name="Zhang B."/>
            <person name="Ji P."/>
            <person name="Sakyi L.B."/>
            <person name="Cui X."/>
            <person name="Yuan T."/>
            <person name="Jiang B."/>
            <person name="Yang W."/>
            <person name="Lam T.T.-Y."/>
            <person name="Chang Q."/>
            <person name="Ding S."/>
            <person name="Wang X."/>
            <person name="Zhu J."/>
            <person name="Ruan X."/>
            <person name="Zhao L."/>
            <person name="Wei J."/>
            <person name="Que T."/>
            <person name="Du C."/>
            <person name="Cheng J."/>
            <person name="Dai P."/>
            <person name="Han X."/>
            <person name="Huang E."/>
            <person name="Gao Y."/>
            <person name="Liu J."/>
            <person name="Shao H."/>
            <person name="Ye R."/>
            <person name="Li L."/>
            <person name="Wei W."/>
            <person name="Wang X."/>
            <person name="Wang C."/>
            <person name="Huo Q."/>
            <person name="Li W."/>
            <person name="Guo W."/>
            <person name="Chen H."/>
            <person name="Chen S."/>
            <person name="Zhou L."/>
            <person name="Zhou L."/>
            <person name="Ni X."/>
            <person name="Tian J."/>
            <person name="Zhou Y."/>
            <person name="Sheng Y."/>
            <person name="Liu T."/>
            <person name="Pan Y."/>
            <person name="Xia L."/>
            <person name="Li J."/>
            <person name="Zhao F."/>
            <person name="Cao W."/>
        </authorList>
    </citation>
    <scope>NUCLEOTIDE SEQUENCE</scope>
    <source>
        <strain evidence="1">Rmic-2018</strain>
        <tissue evidence="1">Larvae</tissue>
    </source>
</reference>
<dbReference type="InterPro" id="IPR000718">
    <property type="entry name" value="Peptidase_M13"/>
</dbReference>
<gene>
    <name evidence="1" type="ORF">HPB51_020989</name>
</gene>
<dbReference type="SUPFAM" id="SSF55486">
    <property type="entry name" value="Metalloproteases ('zincins'), catalytic domain"/>
    <property type="match status" value="1"/>
</dbReference>
<organism evidence="1 2">
    <name type="scientific">Rhipicephalus microplus</name>
    <name type="common">Cattle tick</name>
    <name type="synonym">Boophilus microplus</name>
    <dbReference type="NCBI Taxonomy" id="6941"/>
    <lineage>
        <taxon>Eukaryota</taxon>
        <taxon>Metazoa</taxon>
        <taxon>Ecdysozoa</taxon>
        <taxon>Arthropoda</taxon>
        <taxon>Chelicerata</taxon>
        <taxon>Arachnida</taxon>
        <taxon>Acari</taxon>
        <taxon>Parasitiformes</taxon>
        <taxon>Ixodida</taxon>
        <taxon>Ixodoidea</taxon>
        <taxon>Ixodidae</taxon>
        <taxon>Rhipicephalinae</taxon>
        <taxon>Rhipicephalus</taxon>
        <taxon>Boophilus</taxon>
    </lineage>
</organism>
<keyword evidence="2" id="KW-1185">Reference proteome</keyword>
<dbReference type="AlphaFoldDB" id="A0A9J6DXA2"/>
<comment type="caution">
    <text evidence="1">The sequence shown here is derived from an EMBL/GenBank/DDBJ whole genome shotgun (WGS) entry which is preliminary data.</text>
</comment>
<name>A0A9J6DXA2_RHIMP</name>
<dbReference type="EMBL" id="JABSTU010000007">
    <property type="protein sequence ID" value="KAH8026497.1"/>
    <property type="molecule type" value="Genomic_DNA"/>
</dbReference>
<dbReference type="GO" id="GO:0006508">
    <property type="term" value="P:proteolysis"/>
    <property type="evidence" value="ECO:0007669"/>
    <property type="project" value="InterPro"/>
</dbReference>
<dbReference type="Gene3D" id="1.10.1380.10">
    <property type="entry name" value="Neutral endopeptidase , domain2"/>
    <property type="match status" value="1"/>
</dbReference>
<proteinExistence type="predicted"/>
<dbReference type="GO" id="GO:0004222">
    <property type="term" value="F:metalloendopeptidase activity"/>
    <property type="evidence" value="ECO:0007669"/>
    <property type="project" value="InterPro"/>
</dbReference>
<evidence type="ECO:0000313" key="2">
    <source>
        <dbReference type="Proteomes" id="UP000821866"/>
    </source>
</evidence>
<dbReference type="InterPro" id="IPR024079">
    <property type="entry name" value="MetalloPept_cat_dom_sf"/>
</dbReference>
<evidence type="ECO:0000313" key="1">
    <source>
        <dbReference type="EMBL" id="KAH8026497.1"/>
    </source>
</evidence>
<accession>A0A9J6DXA2</accession>
<protein>
    <submittedName>
        <fullName evidence="1">Uncharacterized protein</fullName>
    </submittedName>
</protein>
<dbReference type="Proteomes" id="UP000821866">
    <property type="component" value="Unassembled WGS sequence"/>
</dbReference>
<dbReference type="PROSITE" id="PS51885">
    <property type="entry name" value="NEPRILYSIN"/>
    <property type="match status" value="1"/>
</dbReference>
<dbReference type="VEuPathDB" id="VectorBase:LOC119187240"/>
<reference evidence="1" key="1">
    <citation type="journal article" date="2020" name="Cell">
        <title>Large-Scale Comparative Analyses of Tick Genomes Elucidate Their Genetic Diversity and Vector Capacities.</title>
        <authorList>
            <consortium name="Tick Genome and Microbiome Consortium (TIGMIC)"/>
            <person name="Jia N."/>
            <person name="Wang J."/>
            <person name="Shi W."/>
            <person name="Du L."/>
            <person name="Sun Y."/>
            <person name="Zhan W."/>
            <person name="Jiang J.F."/>
            <person name="Wang Q."/>
            <person name="Zhang B."/>
            <person name="Ji P."/>
            <person name="Bell-Sakyi L."/>
            <person name="Cui X.M."/>
            <person name="Yuan T.T."/>
            <person name="Jiang B.G."/>
            <person name="Yang W.F."/>
            <person name="Lam T.T."/>
            <person name="Chang Q.C."/>
            <person name="Ding S.J."/>
            <person name="Wang X.J."/>
            <person name="Zhu J.G."/>
            <person name="Ruan X.D."/>
            <person name="Zhao L."/>
            <person name="Wei J.T."/>
            <person name="Ye R.Z."/>
            <person name="Que T.C."/>
            <person name="Du C.H."/>
            <person name="Zhou Y.H."/>
            <person name="Cheng J.X."/>
            <person name="Dai P.F."/>
            <person name="Guo W.B."/>
            <person name="Han X.H."/>
            <person name="Huang E.J."/>
            <person name="Li L.F."/>
            <person name="Wei W."/>
            <person name="Gao Y.C."/>
            <person name="Liu J.Z."/>
            <person name="Shao H.Z."/>
            <person name="Wang X."/>
            <person name="Wang C.C."/>
            <person name="Yang T.C."/>
            <person name="Huo Q.B."/>
            <person name="Li W."/>
            <person name="Chen H.Y."/>
            <person name="Chen S.E."/>
            <person name="Zhou L.G."/>
            <person name="Ni X.B."/>
            <person name="Tian J.H."/>
            <person name="Sheng Y."/>
            <person name="Liu T."/>
            <person name="Pan Y.S."/>
            <person name="Xia L.Y."/>
            <person name="Li J."/>
            <person name="Zhao F."/>
            <person name="Cao W.C."/>
        </authorList>
    </citation>
    <scope>NUCLEOTIDE SEQUENCE</scope>
    <source>
        <strain evidence="1">Rmic-2018</strain>
    </source>
</reference>
<dbReference type="InterPro" id="IPR042089">
    <property type="entry name" value="Peptidase_M13_dom_2"/>
</dbReference>
<dbReference type="Gene3D" id="3.40.390.10">
    <property type="entry name" value="Collagenase (Catalytic Domain)"/>
    <property type="match status" value="1"/>
</dbReference>
<sequence length="288" mass="32019">MKKPKAIQVELRKATSNLQKITEVRKFGRGGILCCSADQECIRELLQCSEFAAHPESRCGLESRVAAFSARAPGCHTRSMGTCRFISVCEEWACRNYMSAIELSLNGSQDPCNNFHRFVCHGWKHRQQLLSVVDVAEDAMYGRALSALAWSDNEGSSHQDSSVPPTLSVKNKIAGFVKSCIELARSSLLRSQIFMAKRHLPWPKPSRWDPFEILLDLSDTATPGIATGRLLLLLNEYFIWTRRFSARDVVEVENAGLLASIKYLLGLKAGTREALTLSLGLRTSSKLG</sequence>
<dbReference type="VEuPathDB" id="VectorBase:LOC119168406"/>